<sequence length="435" mass="46917">MESYGRFLAENVLTEDKVVTYRHLSRALQVHVNTAKQMLYEFHRSQNAKRPGAVHATYLIYGSKNASDGPRSSADGDVEMASSPPEVGLLNEVVPTFALSLVPEERLEATLADYAKVTSIHVYSIGPHANKDMALLGDAANQVLNLDAGDDQKSLVPITNPRVRRRERHGAGVKPAAAAATAAVKSQAKSAFSKPAPAPTAAKVKEEPKPAQPVQETAENASSSVPAKKPAPALKRGASSGIMQAFSKAATKPAKPKKEAEATPPAYSGDDASVQPLSDDGEDDEEMPQPKPRSAPGFKSKKQREEELRRMMEEDDDEEEAEASDKAETPVEEPMEEEPPAPEPAKEEETEVVTASANGRRRGKRRVMRKKQLMDDQGYLVTVQEAGWESFSEDEPPPPTKPKTATSAPSTQASAKPKKGGQKGQGSIMSFFSKK</sequence>
<feature type="compositionally biased region" description="Basic residues" evidence="5">
    <location>
        <begin position="359"/>
        <end position="371"/>
    </location>
</feature>
<feature type="compositionally biased region" description="Polar residues" evidence="5">
    <location>
        <begin position="215"/>
        <end position="225"/>
    </location>
</feature>
<feature type="compositionally biased region" description="Acidic residues" evidence="5">
    <location>
        <begin position="313"/>
        <end position="322"/>
    </location>
</feature>
<organism evidence="6 7">
    <name type="scientific">Staphylotrichum longicolle</name>
    <dbReference type="NCBI Taxonomy" id="669026"/>
    <lineage>
        <taxon>Eukaryota</taxon>
        <taxon>Fungi</taxon>
        <taxon>Dikarya</taxon>
        <taxon>Ascomycota</taxon>
        <taxon>Pezizomycotina</taxon>
        <taxon>Sordariomycetes</taxon>
        <taxon>Sordariomycetidae</taxon>
        <taxon>Sordariales</taxon>
        <taxon>Chaetomiaceae</taxon>
        <taxon>Staphylotrichum</taxon>
    </lineage>
</organism>
<dbReference type="Gene3D" id="3.90.1030.20">
    <property type="entry name" value="DNA polymerase delta, p66 (Cdc27) subunit, wHTH domain"/>
    <property type="match status" value="1"/>
</dbReference>
<dbReference type="AlphaFoldDB" id="A0AAD4EV07"/>
<keyword evidence="7" id="KW-1185">Reference proteome</keyword>
<gene>
    <name evidence="6" type="ORF">NEMBOFW57_007299</name>
</gene>
<evidence type="ECO:0000256" key="1">
    <source>
        <dbReference type="ARBA" id="ARBA00004123"/>
    </source>
</evidence>
<dbReference type="GO" id="GO:0006297">
    <property type="term" value="P:nucleotide-excision repair, DNA gap filling"/>
    <property type="evidence" value="ECO:0007669"/>
    <property type="project" value="TreeGrafter"/>
</dbReference>
<feature type="region of interest" description="Disordered" evidence="5">
    <location>
        <begin position="152"/>
        <end position="174"/>
    </location>
</feature>
<feature type="compositionally biased region" description="Low complexity" evidence="5">
    <location>
        <begin position="188"/>
        <end position="202"/>
    </location>
</feature>
<dbReference type="GO" id="GO:0006271">
    <property type="term" value="P:DNA strand elongation involved in DNA replication"/>
    <property type="evidence" value="ECO:0007669"/>
    <property type="project" value="TreeGrafter"/>
</dbReference>
<name>A0AAD4EV07_9PEZI</name>
<dbReference type="PANTHER" id="PTHR17598:SF13">
    <property type="entry name" value="DNA POLYMERASE DELTA SUBUNIT 3"/>
    <property type="match status" value="1"/>
</dbReference>
<feature type="region of interest" description="Disordered" evidence="5">
    <location>
        <begin position="188"/>
        <end position="435"/>
    </location>
</feature>
<evidence type="ECO:0000256" key="4">
    <source>
        <dbReference type="ARBA" id="ARBA00023242"/>
    </source>
</evidence>
<proteinExistence type="predicted"/>
<reference evidence="6" key="1">
    <citation type="submission" date="2023-02" db="EMBL/GenBank/DDBJ databases">
        <authorList>
            <person name="Palmer J.M."/>
        </authorList>
    </citation>
    <scope>NUCLEOTIDE SEQUENCE</scope>
    <source>
        <strain evidence="6">FW57</strain>
    </source>
</reference>
<accession>A0AAD4EV07</accession>
<evidence type="ECO:0000256" key="5">
    <source>
        <dbReference type="SAM" id="MobiDB-lite"/>
    </source>
</evidence>
<dbReference type="Pfam" id="PF09507">
    <property type="entry name" value="CDC27"/>
    <property type="match status" value="1"/>
</dbReference>
<evidence type="ECO:0000313" key="7">
    <source>
        <dbReference type="Proteomes" id="UP001197093"/>
    </source>
</evidence>
<evidence type="ECO:0000313" key="6">
    <source>
        <dbReference type="EMBL" id="KAG7287784.1"/>
    </source>
</evidence>
<keyword evidence="3" id="KW-0235">DNA replication</keyword>
<comment type="subcellular location">
    <subcellularLocation>
        <location evidence="1">Nucleus</location>
    </subcellularLocation>
</comment>
<dbReference type="InterPro" id="IPR019038">
    <property type="entry name" value="POLD3"/>
</dbReference>
<feature type="compositionally biased region" description="Low complexity" evidence="5">
    <location>
        <begin position="402"/>
        <end position="415"/>
    </location>
</feature>
<dbReference type="GO" id="GO:0003887">
    <property type="term" value="F:DNA-directed DNA polymerase activity"/>
    <property type="evidence" value="ECO:0007669"/>
    <property type="project" value="TreeGrafter"/>
</dbReference>
<dbReference type="Proteomes" id="UP001197093">
    <property type="component" value="Unassembled WGS sequence"/>
</dbReference>
<dbReference type="InterPro" id="IPR041913">
    <property type="entry name" value="POLD3_sf"/>
</dbReference>
<evidence type="ECO:0000256" key="3">
    <source>
        <dbReference type="ARBA" id="ARBA00022705"/>
    </source>
</evidence>
<dbReference type="GO" id="GO:0043625">
    <property type="term" value="C:delta DNA polymerase complex"/>
    <property type="evidence" value="ECO:0007669"/>
    <property type="project" value="InterPro"/>
</dbReference>
<dbReference type="GO" id="GO:1904161">
    <property type="term" value="P:DNA synthesis involved in UV-damage excision repair"/>
    <property type="evidence" value="ECO:0007669"/>
    <property type="project" value="TreeGrafter"/>
</dbReference>
<feature type="compositionally biased region" description="Acidic residues" evidence="5">
    <location>
        <begin position="330"/>
        <end position="351"/>
    </location>
</feature>
<evidence type="ECO:0000256" key="2">
    <source>
        <dbReference type="ARBA" id="ARBA00017589"/>
    </source>
</evidence>
<dbReference type="PANTHER" id="PTHR17598">
    <property type="entry name" value="DNA POLYMERASE DELTA SUBUNIT 3"/>
    <property type="match status" value="1"/>
</dbReference>
<keyword evidence="4" id="KW-0539">Nucleus</keyword>
<protein>
    <recommendedName>
        <fullName evidence="2">DNA polymerase delta subunit 3</fullName>
    </recommendedName>
</protein>
<comment type="caution">
    <text evidence="6">The sequence shown here is derived from an EMBL/GenBank/DDBJ whole genome shotgun (WGS) entry which is preliminary data.</text>
</comment>
<dbReference type="EMBL" id="JAHCVI010000003">
    <property type="protein sequence ID" value="KAG7287784.1"/>
    <property type="molecule type" value="Genomic_DNA"/>
</dbReference>
<feature type="compositionally biased region" description="Basic and acidic residues" evidence="5">
    <location>
        <begin position="303"/>
        <end position="312"/>
    </location>
</feature>